<dbReference type="Gene3D" id="2.30.29.30">
    <property type="entry name" value="Pleckstrin-homology domain (PH domain)/Phosphotyrosine-binding domain (PTB)"/>
    <property type="match status" value="1"/>
</dbReference>
<dbReference type="Pfam" id="PF16457">
    <property type="entry name" value="PH_12"/>
    <property type="match status" value="1"/>
</dbReference>
<sequence length="216" mass="23712">MDVLRGVDTTCVGVLRGVDTTCVDVLRGEDITCVGVLRGEDTTCMDVLRGVDTTCVDVLRGVDITCVGVLRGEDTTCVGVLRGEDTTCVDAILHYTRLSETWHATKIETQRGVNLPKFCPKRFTGIVNPPYLCPWSRRGRVTIPIESIKEIRVGKNTEVLRSREFSSAYTEECAFSILYGEEFESLDLVASTPEETNIWVTGLNALVGAGKSNFIP</sequence>
<dbReference type="EMBL" id="OD565095">
    <property type="protein sequence ID" value="CAD7440844.1"/>
    <property type="molecule type" value="Genomic_DNA"/>
</dbReference>
<dbReference type="FunFam" id="2.30.29.30:FF:000025">
    <property type="entry name" value="Phosphoinositide phospholipase C"/>
    <property type="match status" value="1"/>
</dbReference>
<organism evidence="2">
    <name type="scientific">Timema bartmani</name>
    <dbReference type="NCBI Taxonomy" id="61472"/>
    <lineage>
        <taxon>Eukaryota</taxon>
        <taxon>Metazoa</taxon>
        <taxon>Ecdysozoa</taxon>
        <taxon>Arthropoda</taxon>
        <taxon>Hexapoda</taxon>
        <taxon>Insecta</taxon>
        <taxon>Pterygota</taxon>
        <taxon>Neoptera</taxon>
        <taxon>Polyneoptera</taxon>
        <taxon>Phasmatodea</taxon>
        <taxon>Timematodea</taxon>
        <taxon>Timematoidea</taxon>
        <taxon>Timematidae</taxon>
        <taxon>Timema</taxon>
    </lineage>
</organism>
<proteinExistence type="predicted"/>
<dbReference type="InterPro" id="IPR001849">
    <property type="entry name" value="PH_domain"/>
</dbReference>
<evidence type="ECO:0000259" key="1">
    <source>
        <dbReference type="PROSITE" id="PS50003"/>
    </source>
</evidence>
<protein>
    <recommendedName>
        <fullName evidence="1">PH domain-containing protein</fullName>
    </recommendedName>
</protein>
<gene>
    <name evidence="2" type="ORF">TBIB3V08_LOCUS3330</name>
</gene>
<reference evidence="2" key="1">
    <citation type="submission" date="2020-11" db="EMBL/GenBank/DDBJ databases">
        <authorList>
            <person name="Tran Van P."/>
        </authorList>
    </citation>
    <scope>NUCLEOTIDE SEQUENCE</scope>
</reference>
<dbReference type="AlphaFoldDB" id="A0A7R9ETM6"/>
<accession>A0A7R9ETM6</accession>
<name>A0A7R9ETM6_9NEOP</name>
<dbReference type="SUPFAM" id="SSF50729">
    <property type="entry name" value="PH domain-like"/>
    <property type="match status" value="1"/>
</dbReference>
<feature type="domain" description="PH" evidence="1">
    <location>
        <begin position="142"/>
        <end position="208"/>
    </location>
</feature>
<evidence type="ECO:0000313" key="2">
    <source>
        <dbReference type="EMBL" id="CAD7440844.1"/>
    </source>
</evidence>
<dbReference type="InterPro" id="IPR011993">
    <property type="entry name" value="PH-like_dom_sf"/>
</dbReference>
<dbReference type="PROSITE" id="PS50003">
    <property type="entry name" value="PH_DOMAIN"/>
    <property type="match status" value="1"/>
</dbReference>